<dbReference type="EMBL" id="UOFJ01000239">
    <property type="protein sequence ID" value="VAW66871.1"/>
    <property type="molecule type" value="Genomic_DNA"/>
</dbReference>
<dbReference type="AlphaFoldDB" id="A0A3B0XGS8"/>
<name>A0A3B0XGS8_9ZZZZ</name>
<gene>
    <name evidence="1" type="ORF">MNBD_GAMMA10-3289</name>
</gene>
<accession>A0A3B0XGS8</accession>
<evidence type="ECO:0000313" key="1">
    <source>
        <dbReference type="EMBL" id="VAW66871.1"/>
    </source>
</evidence>
<protein>
    <recommendedName>
        <fullName evidence="2">Ribbon-helix-helix protein CopG domain-containing protein</fullName>
    </recommendedName>
</protein>
<reference evidence="1" key="1">
    <citation type="submission" date="2018-06" db="EMBL/GenBank/DDBJ databases">
        <authorList>
            <person name="Zhirakovskaya E."/>
        </authorList>
    </citation>
    <scope>NUCLEOTIDE SEQUENCE</scope>
</reference>
<evidence type="ECO:0008006" key="2">
    <source>
        <dbReference type="Google" id="ProtNLM"/>
    </source>
</evidence>
<organism evidence="1">
    <name type="scientific">hydrothermal vent metagenome</name>
    <dbReference type="NCBI Taxonomy" id="652676"/>
    <lineage>
        <taxon>unclassified sequences</taxon>
        <taxon>metagenomes</taxon>
        <taxon>ecological metagenomes</taxon>
    </lineage>
</organism>
<proteinExistence type="predicted"/>
<sequence>MRINARLDQTHAQMLESLKHSEHLTTTEVLKNALDLYYEQRKLKHKTNIQRLLDSDFIGCGEGSEDLSESYKHDLTESLQDKYDFD</sequence>